<comment type="subcellular location">
    <subcellularLocation>
        <location evidence="2 15">Cytoplasm</location>
    </subcellularLocation>
</comment>
<dbReference type="GO" id="GO:0010468">
    <property type="term" value="P:regulation of gene expression"/>
    <property type="evidence" value="ECO:0007669"/>
    <property type="project" value="TreeGrafter"/>
</dbReference>
<dbReference type="InterPro" id="IPR036389">
    <property type="entry name" value="RNase_III_sf"/>
</dbReference>
<dbReference type="InterPro" id="IPR000999">
    <property type="entry name" value="RNase_III_dom"/>
</dbReference>
<dbReference type="GO" id="GO:0006364">
    <property type="term" value="P:rRNA processing"/>
    <property type="evidence" value="ECO:0007669"/>
    <property type="project" value="UniProtKB-UniRule"/>
</dbReference>
<dbReference type="EC" id="3.1.26.3" evidence="15"/>
<sequence>MGRHVSHKNTIMTQAREDSLHELVSRLHIPNIDISILDCAFTHTSYANEHKFKHIHHNQRLEFLGDAVLDLIIGEYLFTTYPDMSEGNLTKIKAATVCEDSLATVSRTLHLGDYLLLGHGEKSSGGSDRKSILADTFESLIGALYITTDYKTVMDFVLHHLAPNLKQALEGKRGKDYKTLLQEFVQRDGDKHIVYSLISESGPDHAKTFMMEVSIDGITYEAGTGKSKKIAEQHAAQLTLERLMAAI</sequence>
<keyword evidence="10 15" id="KW-0479">Metal-binding</keyword>
<gene>
    <name evidence="15" type="primary">rnc</name>
    <name evidence="16" type="ORF">HMPREF3233_00182</name>
</gene>
<dbReference type="Gene3D" id="3.30.160.20">
    <property type="match status" value="1"/>
</dbReference>
<keyword evidence="12 15" id="KW-0378">Hydrolase</keyword>
<feature type="binding site" evidence="15">
    <location>
        <position position="135"/>
    </location>
    <ligand>
        <name>Mg(2+)</name>
        <dbReference type="ChEBI" id="CHEBI:18420"/>
    </ligand>
</feature>
<dbReference type="PROSITE" id="PS50142">
    <property type="entry name" value="RNASE_3_2"/>
    <property type="match status" value="1"/>
</dbReference>
<dbReference type="GO" id="GO:0005737">
    <property type="term" value="C:cytoplasm"/>
    <property type="evidence" value="ECO:0007669"/>
    <property type="project" value="UniProtKB-SubCell"/>
</dbReference>
<comment type="catalytic activity">
    <reaction evidence="1 15">
        <text>Endonucleolytic cleavage to 5'-phosphomonoester.</text>
        <dbReference type="EC" id="3.1.26.3"/>
    </reaction>
</comment>
<dbReference type="Pfam" id="PF14622">
    <property type="entry name" value="Ribonucleas_3_3"/>
    <property type="match status" value="1"/>
</dbReference>
<evidence type="ECO:0000256" key="9">
    <source>
        <dbReference type="ARBA" id="ARBA00022722"/>
    </source>
</evidence>
<evidence type="ECO:0000256" key="4">
    <source>
        <dbReference type="ARBA" id="ARBA00011738"/>
    </source>
</evidence>
<evidence type="ECO:0000256" key="3">
    <source>
        <dbReference type="ARBA" id="ARBA00010183"/>
    </source>
</evidence>
<dbReference type="SUPFAM" id="SSF69065">
    <property type="entry name" value="RNase III domain-like"/>
    <property type="match status" value="1"/>
</dbReference>
<keyword evidence="15" id="KW-0699">rRNA-binding</keyword>
<organism evidence="16">
    <name type="scientific">Veillonella atypica</name>
    <dbReference type="NCBI Taxonomy" id="39777"/>
    <lineage>
        <taxon>Bacteria</taxon>
        <taxon>Bacillati</taxon>
        <taxon>Bacillota</taxon>
        <taxon>Negativicutes</taxon>
        <taxon>Veillonellales</taxon>
        <taxon>Veillonellaceae</taxon>
        <taxon>Veillonella</taxon>
    </lineage>
</organism>
<evidence type="ECO:0000256" key="15">
    <source>
        <dbReference type="HAMAP-Rule" id="MF_00104"/>
    </source>
</evidence>
<evidence type="ECO:0000256" key="5">
    <source>
        <dbReference type="ARBA" id="ARBA00022490"/>
    </source>
</evidence>
<dbReference type="AlphaFoldDB" id="A0A133S6W5"/>
<dbReference type="PROSITE" id="PS50137">
    <property type="entry name" value="DS_RBD"/>
    <property type="match status" value="1"/>
</dbReference>
<dbReference type="Pfam" id="PF00035">
    <property type="entry name" value="dsrm"/>
    <property type="match status" value="1"/>
</dbReference>
<dbReference type="Proteomes" id="UP000070226">
    <property type="component" value="Unassembled WGS sequence"/>
</dbReference>
<dbReference type="GO" id="GO:0003725">
    <property type="term" value="F:double-stranded RNA binding"/>
    <property type="evidence" value="ECO:0007669"/>
    <property type="project" value="TreeGrafter"/>
</dbReference>
<dbReference type="GO" id="GO:0008033">
    <property type="term" value="P:tRNA processing"/>
    <property type="evidence" value="ECO:0007669"/>
    <property type="project" value="UniProtKB-KW"/>
</dbReference>
<comment type="similarity">
    <text evidence="3">Belongs to the ribonuclease III family.</text>
</comment>
<dbReference type="SMART" id="SM00358">
    <property type="entry name" value="DSRM"/>
    <property type="match status" value="1"/>
</dbReference>
<evidence type="ECO:0000256" key="7">
    <source>
        <dbReference type="ARBA" id="ARBA00022664"/>
    </source>
</evidence>
<dbReference type="GO" id="GO:0019843">
    <property type="term" value="F:rRNA binding"/>
    <property type="evidence" value="ECO:0007669"/>
    <property type="project" value="UniProtKB-KW"/>
</dbReference>
<evidence type="ECO:0000256" key="13">
    <source>
        <dbReference type="ARBA" id="ARBA00022842"/>
    </source>
</evidence>
<dbReference type="PATRIC" id="fig|39777.7.peg.175"/>
<dbReference type="PROSITE" id="PS00517">
    <property type="entry name" value="RNASE_3_1"/>
    <property type="match status" value="1"/>
</dbReference>
<dbReference type="FunFam" id="1.10.1520.10:FF:000001">
    <property type="entry name" value="Ribonuclease 3"/>
    <property type="match status" value="1"/>
</dbReference>
<feature type="active site" evidence="15">
    <location>
        <position position="66"/>
    </location>
</feature>
<keyword evidence="7 15" id="KW-0507">mRNA processing</keyword>
<evidence type="ECO:0000256" key="14">
    <source>
        <dbReference type="ARBA" id="ARBA00022884"/>
    </source>
</evidence>
<dbReference type="HAMAP" id="MF_00104">
    <property type="entry name" value="RNase_III"/>
    <property type="match status" value="1"/>
</dbReference>
<comment type="caution">
    <text evidence="16">The sequence shown here is derived from an EMBL/GenBank/DDBJ whole genome shotgun (WGS) entry which is preliminary data.</text>
</comment>
<dbReference type="NCBIfam" id="TIGR02191">
    <property type="entry name" value="RNaseIII"/>
    <property type="match status" value="1"/>
</dbReference>
<dbReference type="PANTHER" id="PTHR11207:SF0">
    <property type="entry name" value="RIBONUCLEASE 3"/>
    <property type="match status" value="1"/>
</dbReference>
<dbReference type="EMBL" id="LRQT01000004">
    <property type="protein sequence ID" value="KXA65412.1"/>
    <property type="molecule type" value="Genomic_DNA"/>
</dbReference>
<accession>A0A133S6W5</accession>
<dbReference type="FunFam" id="3.30.160.20:FF:000003">
    <property type="entry name" value="Ribonuclease 3"/>
    <property type="match status" value="1"/>
</dbReference>
<dbReference type="Gene3D" id="1.10.1520.10">
    <property type="entry name" value="Ribonuclease III domain"/>
    <property type="match status" value="1"/>
</dbReference>
<protein>
    <recommendedName>
        <fullName evidence="15">Ribonuclease 3</fullName>
        <ecNumber evidence="15">3.1.26.3</ecNumber>
    </recommendedName>
    <alternativeName>
        <fullName evidence="15">Ribonuclease III</fullName>
        <shortName evidence="15">RNase III</shortName>
    </alternativeName>
</protein>
<proteinExistence type="inferred from homology"/>
<feature type="binding site" evidence="15">
    <location>
        <position position="62"/>
    </location>
    <ligand>
        <name>Mg(2+)</name>
        <dbReference type="ChEBI" id="CHEBI:18420"/>
    </ligand>
</feature>
<dbReference type="PANTHER" id="PTHR11207">
    <property type="entry name" value="RIBONUCLEASE III"/>
    <property type="match status" value="1"/>
</dbReference>
<dbReference type="SUPFAM" id="SSF54768">
    <property type="entry name" value="dsRNA-binding domain-like"/>
    <property type="match status" value="1"/>
</dbReference>
<dbReference type="GO" id="GO:0004525">
    <property type="term" value="F:ribonuclease III activity"/>
    <property type="evidence" value="ECO:0007669"/>
    <property type="project" value="UniProtKB-UniRule"/>
</dbReference>
<evidence type="ECO:0000256" key="10">
    <source>
        <dbReference type="ARBA" id="ARBA00022723"/>
    </source>
</evidence>
<keyword evidence="6 15" id="KW-0698">rRNA processing</keyword>
<evidence type="ECO:0000256" key="8">
    <source>
        <dbReference type="ARBA" id="ARBA00022694"/>
    </source>
</evidence>
<dbReference type="CDD" id="cd10845">
    <property type="entry name" value="DSRM_RNAse_III_family"/>
    <property type="match status" value="1"/>
</dbReference>
<evidence type="ECO:0000256" key="1">
    <source>
        <dbReference type="ARBA" id="ARBA00000109"/>
    </source>
</evidence>
<dbReference type="GO" id="GO:0042802">
    <property type="term" value="F:identical protein binding"/>
    <property type="evidence" value="ECO:0007669"/>
    <property type="project" value="UniProtKB-ARBA"/>
</dbReference>
<evidence type="ECO:0000313" key="16">
    <source>
        <dbReference type="EMBL" id="KXA65412.1"/>
    </source>
</evidence>
<comment type="subunit">
    <text evidence="4 15">Homodimer.</text>
</comment>
<evidence type="ECO:0000256" key="2">
    <source>
        <dbReference type="ARBA" id="ARBA00004496"/>
    </source>
</evidence>
<keyword evidence="11 15" id="KW-0255">Endonuclease</keyword>
<feature type="binding site" evidence="15">
    <location>
        <position position="138"/>
    </location>
    <ligand>
        <name>Mg(2+)</name>
        <dbReference type="ChEBI" id="CHEBI:18420"/>
    </ligand>
</feature>
<keyword evidence="13 15" id="KW-0460">Magnesium</keyword>
<comment type="function">
    <text evidence="15">Digests double-stranded RNA. Involved in the processing of primary rRNA transcript to yield the immediate precursors to the large and small rRNAs (23S and 16S). Processes some mRNAs, and tRNAs when they are encoded in the rRNA operon. Processes pre-crRNA and tracrRNA of type II CRISPR loci if present in the organism.</text>
</comment>
<dbReference type="GO" id="GO:0006397">
    <property type="term" value="P:mRNA processing"/>
    <property type="evidence" value="ECO:0007669"/>
    <property type="project" value="UniProtKB-UniRule"/>
</dbReference>
<keyword evidence="9 15" id="KW-0540">Nuclease</keyword>
<feature type="active site" evidence="15">
    <location>
        <position position="138"/>
    </location>
</feature>
<keyword evidence="5 15" id="KW-0963">Cytoplasm</keyword>
<evidence type="ECO:0000256" key="6">
    <source>
        <dbReference type="ARBA" id="ARBA00022552"/>
    </source>
</evidence>
<reference evidence="16 17" key="1">
    <citation type="submission" date="2016-01" db="EMBL/GenBank/DDBJ databases">
        <authorList>
            <person name="Oliw E.H."/>
        </authorList>
    </citation>
    <scope>NUCLEOTIDE SEQUENCE [LARGE SCALE GENOMIC DNA]</scope>
    <source>
        <strain evidence="16 17">CMW7756B</strain>
    </source>
</reference>
<keyword evidence="8 15" id="KW-0819">tRNA processing</keyword>
<evidence type="ECO:0000256" key="12">
    <source>
        <dbReference type="ARBA" id="ARBA00022801"/>
    </source>
</evidence>
<comment type="cofactor">
    <cofactor evidence="15">
        <name>Mg(2+)</name>
        <dbReference type="ChEBI" id="CHEBI:18420"/>
    </cofactor>
</comment>
<evidence type="ECO:0000313" key="17">
    <source>
        <dbReference type="Proteomes" id="UP000070226"/>
    </source>
</evidence>
<evidence type="ECO:0000256" key="11">
    <source>
        <dbReference type="ARBA" id="ARBA00022759"/>
    </source>
</evidence>
<dbReference type="GO" id="GO:0046872">
    <property type="term" value="F:metal ion binding"/>
    <property type="evidence" value="ECO:0007669"/>
    <property type="project" value="UniProtKB-KW"/>
</dbReference>
<dbReference type="RefSeq" id="WP_005384211.1">
    <property type="nucleotide sequence ID" value="NZ_CBCSFX010000004.1"/>
</dbReference>
<dbReference type="CDD" id="cd00593">
    <property type="entry name" value="RIBOc"/>
    <property type="match status" value="1"/>
</dbReference>
<name>A0A133S6W5_9FIRM</name>
<dbReference type="InterPro" id="IPR014720">
    <property type="entry name" value="dsRBD_dom"/>
</dbReference>
<dbReference type="STRING" id="39777.B7L28_03390"/>
<dbReference type="SMART" id="SM00535">
    <property type="entry name" value="RIBOc"/>
    <property type="match status" value="1"/>
</dbReference>
<keyword evidence="14 15" id="KW-0694">RNA-binding</keyword>
<dbReference type="InterPro" id="IPR011907">
    <property type="entry name" value="RNase_III"/>
</dbReference>